<protein>
    <submittedName>
        <fullName evidence="2 5">Uncharacterized protein</fullName>
    </submittedName>
</protein>
<dbReference type="OrthoDB" id="5820108at2759"/>
<keyword evidence="1" id="KW-0732">Signal</keyword>
<feature type="signal peptide" evidence="1">
    <location>
        <begin position="1"/>
        <end position="19"/>
    </location>
</feature>
<evidence type="ECO:0000313" key="5">
    <source>
        <dbReference type="WBParaSite" id="DME_0000854101-mRNA-1"/>
    </source>
</evidence>
<dbReference type="WBParaSite" id="DME_0000854101-mRNA-1">
    <property type="protein sequence ID" value="DME_0000854101-mRNA-1"/>
    <property type="gene ID" value="DME_0000854101"/>
</dbReference>
<sequence>MVLYLFIFVISGQLNVVQSDTREIFDEKENDFTKKALPFSGGIYGKRQVHVPFSGGLYGKRKADSFGSKKSQMIPFSGGFYGKRAMLYDDFDDIYDSAIYDENFKRTLRSNNRVNLRSLPMSGGFYG</sequence>
<feature type="chain" id="PRO_5033231542" evidence="1">
    <location>
        <begin position="20"/>
        <end position="127"/>
    </location>
</feature>
<dbReference type="AlphaFoldDB" id="A0A0N4UL81"/>
<dbReference type="Proteomes" id="UP000038040">
    <property type="component" value="Unplaced"/>
</dbReference>
<reference evidence="2 4" key="2">
    <citation type="submission" date="2018-11" db="EMBL/GenBank/DDBJ databases">
        <authorList>
            <consortium name="Pathogen Informatics"/>
        </authorList>
    </citation>
    <scope>NUCLEOTIDE SEQUENCE [LARGE SCALE GENOMIC DNA]</scope>
</reference>
<dbReference type="Proteomes" id="UP000274756">
    <property type="component" value="Unassembled WGS sequence"/>
</dbReference>
<organism evidence="3 5">
    <name type="scientific">Dracunculus medinensis</name>
    <name type="common">Guinea worm</name>
    <dbReference type="NCBI Taxonomy" id="318479"/>
    <lineage>
        <taxon>Eukaryota</taxon>
        <taxon>Metazoa</taxon>
        <taxon>Ecdysozoa</taxon>
        <taxon>Nematoda</taxon>
        <taxon>Chromadorea</taxon>
        <taxon>Rhabditida</taxon>
        <taxon>Spirurina</taxon>
        <taxon>Dracunculoidea</taxon>
        <taxon>Dracunculidae</taxon>
        <taxon>Dracunculus</taxon>
    </lineage>
</organism>
<evidence type="ECO:0000313" key="4">
    <source>
        <dbReference type="Proteomes" id="UP000274756"/>
    </source>
</evidence>
<dbReference type="EMBL" id="UYYG01000064">
    <property type="protein sequence ID" value="VDN52524.1"/>
    <property type="molecule type" value="Genomic_DNA"/>
</dbReference>
<name>A0A0N4UL81_DRAME</name>
<accession>A0A0N4UL81</accession>
<gene>
    <name evidence="2" type="ORF">DME_LOCUS2497</name>
</gene>
<proteinExistence type="predicted"/>
<keyword evidence="4" id="KW-1185">Reference proteome</keyword>
<reference evidence="5" key="1">
    <citation type="submission" date="2017-02" db="UniProtKB">
        <authorList>
            <consortium name="WormBaseParasite"/>
        </authorList>
    </citation>
    <scope>IDENTIFICATION</scope>
</reference>
<evidence type="ECO:0000313" key="3">
    <source>
        <dbReference type="Proteomes" id="UP000038040"/>
    </source>
</evidence>
<evidence type="ECO:0000256" key="1">
    <source>
        <dbReference type="SAM" id="SignalP"/>
    </source>
</evidence>
<evidence type="ECO:0000313" key="2">
    <source>
        <dbReference type="EMBL" id="VDN52524.1"/>
    </source>
</evidence>